<dbReference type="InterPro" id="IPR001433">
    <property type="entry name" value="OxRdtase_FAD/NAD-bd"/>
</dbReference>
<dbReference type="GO" id="GO:0030586">
    <property type="term" value="F:[methionine synthase] reductase (NADPH) activity"/>
    <property type="evidence" value="ECO:0007669"/>
    <property type="project" value="UniProtKB-EC"/>
</dbReference>
<keyword evidence="16" id="KW-1185">Reference proteome</keyword>
<dbReference type="EMBL" id="QKYT01000015">
    <property type="protein sequence ID" value="RIA98415.1"/>
    <property type="molecule type" value="Genomic_DNA"/>
</dbReference>
<dbReference type="PANTHER" id="PTHR19384">
    <property type="entry name" value="NITRIC OXIDE SYNTHASE-RELATED"/>
    <property type="match status" value="1"/>
</dbReference>
<comment type="caution">
    <text evidence="15">The sequence shown here is derived from an EMBL/GenBank/DDBJ whole genome shotgun (WGS) entry which is preliminary data.</text>
</comment>
<gene>
    <name evidence="15" type="ORF">C1645_870670</name>
</gene>
<evidence type="ECO:0000256" key="12">
    <source>
        <dbReference type="ARBA" id="ARBA00040659"/>
    </source>
</evidence>
<dbReference type="GO" id="GO:0005829">
    <property type="term" value="C:cytosol"/>
    <property type="evidence" value="ECO:0007669"/>
    <property type="project" value="TreeGrafter"/>
</dbReference>
<evidence type="ECO:0000256" key="6">
    <source>
        <dbReference type="ARBA" id="ARBA00022691"/>
    </source>
</evidence>
<proteinExistence type="predicted"/>
<dbReference type="STRING" id="658196.A0A397TPG1"/>
<dbReference type="FunFam" id="1.20.990.10:FF:000007">
    <property type="entry name" value="Methionine synthase reductase"/>
    <property type="match status" value="1"/>
</dbReference>
<keyword evidence="5" id="KW-0288">FMN</keyword>
<dbReference type="SUPFAM" id="SSF63380">
    <property type="entry name" value="Riboflavin synthase domain-like"/>
    <property type="match status" value="1"/>
</dbReference>
<dbReference type="PROSITE" id="PS51384">
    <property type="entry name" value="FAD_FR"/>
    <property type="match status" value="1"/>
</dbReference>
<reference evidence="15 16" key="1">
    <citation type="submission" date="2018-06" db="EMBL/GenBank/DDBJ databases">
        <title>Comparative genomics reveals the genomic features of Rhizophagus irregularis, R. cerebriforme, R. diaphanum and Gigaspora rosea, and their symbiotic lifestyle signature.</title>
        <authorList>
            <person name="Morin E."/>
            <person name="San Clemente H."/>
            <person name="Chen E.C.H."/>
            <person name="De La Providencia I."/>
            <person name="Hainaut M."/>
            <person name="Kuo A."/>
            <person name="Kohler A."/>
            <person name="Murat C."/>
            <person name="Tang N."/>
            <person name="Roy S."/>
            <person name="Loubradou J."/>
            <person name="Henrissat B."/>
            <person name="Grigoriev I.V."/>
            <person name="Corradi N."/>
            <person name="Roux C."/>
            <person name="Martin F.M."/>
        </authorList>
    </citation>
    <scope>NUCLEOTIDE SEQUENCE [LARGE SCALE GENOMIC DNA]</scope>
    <source>
        <strain evidence="15 16">DAOM 227022</strain>
    </source>
</reference>
<evidence type="ECO:0000256" key="5">
    <source>
        <dbReference type="ARBA" id="ARBA00022643"/>
    </source>
</evidence>
<dbReference type="EC" id="1.16.1.8" evidence="11"/>
<dbReference type="InterPro" id="IPR039261">
    <property type="entry name" value="FNR_nucleotide-bd"/>
</dbReference>
<dbReference type="InterPro" id="IPR008254">
    <property type="entry name" value="Flavodoxin/NO_synth"/>
</dbReference>
<evidence type="ECO:0000256" key="2">
    <source>
        <dbReference type="ARBA" id="ARBA00001974"/>
    </source>
</evidence>
<keyword evidence="6" id="KW-0949">S-adenosyl-L-methionine</keyword>
<dbReference type="Pfam" id="PF00258">
    <property type="entry name" value="Flavodoxin_1"/>
    <property type="match status" value="1"/>
</dbReference>
<dbReference type="GO" id="GO:0010181">
    <property type="term" value="F:FMN binding"/>
    <property type="evidence" value="ECO:0007669"/>
    <property type="project" value="InterPro"/>
</dbReference>
<dbReference type="PANTHER" id="PTHR19384:SF84">
    <property type="entry name" value="METHIONINE SYNTHASE REDUCTASE"/>
    <property type="match status" value="1"/>
</dbReference>
<dbReference type="InterPro" id="IPR023173">
    <property type="entry name" value="NADPH_Cyt_P450_Rdtase_alpha"/>
</dbReference>
<dbReference type="Proteomes" id="UP000265703">
    <property type="component" value="Unassembled WGS sequence"/>
</dbReference>
<dbReference type="PROSITE" id="PS50902">
    <property type="entry name" value="FLAVODOXIN_LIKE"/>
    <property type="match status" value="1"/>
</dbReference>
<dbReference type="InterPro" id="IPR001709">
    <property type="entry name" value="Flavoprot_Pyr_Nucl_cyt_Rdtase"/>
</dbReference>
<dbReference type="Pfam" id="PF00667">
    <property type="entry name" value="FAD_binding_1"/>
    <property type="match status" value="1"/>
</dbReference>
<dbReference type="PRINTS" id="PR00369">
    <property type="entry name" value="FLAVODOXIN"/>
</dbReference>
<dbReference type="InterPro" id="IPR029039">
    <property type="entry name" value="Flavoprotein-like_sf"/>
</dbReference>
<evidence type="ECO:0000256" key="10">
    <source>
        <dbReference type="ARBA" id="ARBA00023167"/>
    </source>
</evidence>
<dbReference type="InterPro" id="IPR017927">
    <property type="entry name" value="FAD-bd_FR_type"/>
</dbReference>
<dbReference type="PRINTS" id="PR00371">
    <property type="entry name" value="FPNCR"/>
</dbReference>
<dbReference type="InterPro" id="IPR003097">
    <property type="entry name" value="CysJ-like_FAD-binding"/>
</dbReference>
<dbReference type="GO" id="GO:0050660">
    <property type="term" value="F:flavin adenine dinucleotide binding"/>
    <property type="evidence" value="ECO:0007669"/>
    <property type="project" value="TreeGrafter"/>
</dbReference>
<keyword evidence="3" id="KW-0028">Amino-acid biosynthesis</keyword>
<evidence type="ECO:0000256" key="8">
    <source>
        <dbReference type="ARBA" id="ARBA00022857"/>
    </source>
</evidence>
<sequence length="687" mass="78054">MTTEKSSRFLILYASQTGNAEWISKNIHQEASERGFANECHVMEELDEFDLSKENVLILVTSNTGDGDPPDNATKFFRFLRKIKSKTFLSHLKFTILGLGDTNYTNFNNTAKRLEKRMIELGAAPFYDKGLADDAMGLETTVDPWIANLWPELAKVCVQKRKDNDFQDKNLIESIKTLSVNGKSENNEKSLPIETPNGQLVDKKMNIVNGTKIVLDLSELAKAQQLTALPRIPTVICKIIKSNEKRTINSSTPSFLMNTPTPIVNARLEAVRCLTHPEALKRTIHLELDIKDFQEKLEFIPGDSFGIIAPNSEKLSLEILKTLGIDENEINQEISIESVEGTELPSHLKNAKSTSIKELLQYGVDLTSLPRKALLRLMAEYTADEEEKKTLLFLCSKQGTTQFIRLREQVPTLLDLLVTFPSCKPPLERLLDVLPSQQPRYYSIVNSPLVNRDLLQFAFNIVDYKTPDPYNTRKYGVCTPWLDNLSGYVKERNERIPLTTKINIPIFMKPNPHGFAVPADISRPIIMIGPGTGVAPFVGFIQHREQQIIVERKLNNIEKIFGEMWLFYGCRDIEKDYLYREELERFLEHGILKELLVAVSRAPNAGLNGNPKYVQDLLRKRGQEIYELLDQKNAIIFVCGDAQGMAKSVNDALADILVDHGKIKKSDALKLLVQWMNDKRYLRDLWS</sequence>
<organism evidence="15 16">
    <name type="scientific">Glomus cerebriforme</name>
    <dbReference type="NCBI Taxonomy" id="658196"/>
    <lineage>
        <taxon>Eukaryota</taxon>
        <taxon>Fungi</taxon>
        <taxon>Fungi incertae sedis</taxon>
        <taxon>Mucoromycota</taxon>
        <taxon>Glomeromycotina</taxon>
        <taxon>Glomeromycetes</taxon>
        <taxon>Glomerales</taxon>
        <taxon>Glomeraceae</taxon>
        <taxon>Glomus</taxon>
    </lineage>
</organism>
<evidence type="ECO:0000256" key="9">
    <source>
        <dbReference type="ARBA" id="ARBA00023002"/>
    </source>
</evidence>
<dbReference type="Gene3D" id="3.40.50.80">
    <property type="entry name" value="Nucleotide-binding domain of ferredoxin-NADP reductase (FNR) module"/>
    <property type="match status" value="1"/>
</dbReference>
<dbReference type="InterPro" id="IPR001094">
    <property type="entry name" value="Flavdoxin-like"/>
</dbReference>
<keyword evidence="10" id="KW-0486">Methionine biosynthesis</keyword>
<dbReference type="FunFam" id="3.40.50.360:FF:000059">
    <property type="entry name" value="5-methyltetrahydrofolate-homocysteine methyltransferase reductase"/>
    <property type="match status" value="1"/>
</dbReference>
<evidence type="ECO:0000259" key="13">
    <source>
        <dbReference type="PROSITE" id="PS50902"/>
    </source>
</evidence>
<dbReference type="InterPro" id="IPR017938">
    <property type="entry name" value="Riboflavin_synthase-like_b-brl"/>
</dbReference>
<name>A0A397TPG1_9GLOM</name>
<comment type="cofactor">
    <cofactor evidence="1">
        <name>FMN</name>
        <dbReference type="ChEBI" id="CHEBI:58210"/>
    </cofactor>
</comment>
<evidence type="ECO:0000256" key="4">
    <source>
        <dbReference type="ARBA" id="ARBA00022630"/>
    </source>
</evidence>
<feature type="domain" description="FAD-binding FR-type" evidence="14">
    <location>
        <begin position="261"/>
        <end position="519"/>
    </location>
</feature>
<evidence type="ECO:0000256" key="3">
    <source>
        <dbReference type="ARBA" id="ARBA00022605"/>
    </source>
</evidence>
<dbReference type="OrthoDB" id="1856718at2759"/>
<dbReference type="FunFam" id="3.40.50.80:FF:000001">
    <property type="entry name" value="NADPH--cytochrome P450 reductase 1"/>
    <property type="match status" value="1"/>
</dbReference>
<dbReference type="SUPFAM" id="SSF52218">
    <property type="entry name" value="Flavoproteins"/>
    <property type="match status" value="1"/>
</dbReference>
<evidence type="ECO:0000256" key="11">
    <source>
        <dbReference type="ARBA" id="ARBA00039088"/>
    </source>
</evidence>
<comment type="cofactor">
    <cofactor evidence="2">
        <name>FAD</name>
        <dbReference type="ChEBI" id="CHEBI:57692"/>
    </cofactor>
</comment>
<keyword evidence="4" id="KW-0285">Flavoprotein</keyword>
<accession>A0A397TPG1</accession>
<dbReference type="Pfam" id="PF00175">
    <property type="entry name" value="NAD_binding_1"/>
    <property type="match status" value="1"/>
</dbReference>
<keyword evidence="7" id="KW-0274">FAD</keyword>
<keyword evidence="9" id="KW-0560">Oxidoreductase</keyword>
<dbReference type="GO" id="GO:0050667">
    <property type="term" value="P:homocysteine metabolic process"/>
    <property type="evidence" value="ECO:0007669"/>
    <property type="project" value="TreeGrafter"/>
</dbReference>
<dbReference type="Gene3D" id="1.20.990.10">
    <property type="entry name" value="NADPH-cytochrome p450 Reductase, Chain A, domain 3"/>
    <property type="match status" value="1"/>
</dbReference>
<dbReference type="Gene3D" id="2.40.30.10">
    <property type="entry name" value="Translation factors"/>
    <property type="match status" value="1"/>
</dbReference>
<evidence type="ECO:0000256" key="7">
    <source>
        <dbReference type="ARBA" id="ARBA00022827"/>
    </source>
</evidence>
<dbReference type="GO" id="GO:0009086">
    <property type="term" value="P:methionine biosynthetic process"/>
    <property type="evidence" value="ECO:0007669"/>
    <property type="project" value="UniProtKB-KW"/>
</dbReference>
<dbReference type="AlphaFoldDB" id="A0A397TPG1"/>
<protein>
    <recommendedName>
        <fullName evidence="12">Methionine synthase reductase</fullName>
        <ecNumber evidence="11">1.16.1.8</ecNumber>
    </recommendedName>
</protein>
<evidence type="ECO:0000256" key="1">
    <source>
        <dbReference type="ARBA" id="ARBA00001917"/>
    </source>
</evidence>
<evidence type="ECO:0000313" key="16">
    <source>
        <dbReference type="Proteomes" id="UP000265703"/>
    </source>
</evidence>
<feature type="domain" description="Flavodoxin-like" evidence="13">
    <location>
        <begin position="9"/>
        <end position="150"/>
    </location>
</feature>
<keyword evidence="8" id="KW-0521">NADP</keyword>
<evidence type="ECO:0000259" key="14">
    <source>
        <dbReference type="PROSITE" id="PS51384"/>
    </source>
</evidence>
<evidence type="ECO:0000313" key="15">
    <source>
        <dbReference type="EMBL" id="RIA98415.1"/>
    </source>
</evidence>
<dbReference type="Gene3D" id="3.40.50.360">
    <property type="match status" value="1"/>
</dbReference>
<dbReference type="SUPFAM" id="SSF52343">
    <property type="entry name" value="Ferredoxin reductase-like, C-terminal NADP-linked domain"/>
    <property type="match status" value="1"/>
</dbReference>